<sequence length="349" mass="39449">MKKLLCIVFLAFIFLAACNDEKEARDNESKDSGLEQKSDSFQVPEEYENMYPLTGIGTDEVVNNRMVGVMVNNHTKARPQTGLSKADIVFEMLAEGKITRFLALFQSEMPDVVGPVRSAREYYFELANDYNAIYVYHGAAGFVNDRIEQRGIDHLNGSFYDNDGVLFKREPFRKAPHNSYLQLGSVYEKAEAKGYDTKATYEPLPFLSEGEQVAGEPGNHVKIVYSDTPTEIVEFDYNKRSQAYTRYSDQEKTIELESEEAIQASNVFIIETHHEVIDDAGRRAIDLQSGGDAYLLQKGVVQELRWENRNGRIVPMKDGKEVAFAPGKTWINVIPTEPGIKRAVMISNE</sequence>
<dbReference type="EMBL" id="JAGSOT010000011">
    <property type="protein sequence ID" value="MBR7795480.1"/>
    <property type="molecule type" value="Genomic_DNA"/>
</dbReference>
<dbReference type="Proteomes" id="UP000675284">
    <property type="component" value="Unassembled WGS sequence"/>
</dbReference>
<dbReference type="PROSITE" id="PS51257">
    <property type="entry name" value="PROKAR_LIPOPROTEIN"/>
    <property type="match status" value="1"/>
</dbReference>
<accession>A0A941IBS2</accession>
<dbReference type="InterPro" id="IPR021416">
    <property type="entry name" value="DUF3048_N"/>
</dbReference>
<organism evidence="4 5">
    <name type="scientific">Virgibacillus salarius</name>
    <dbReference type="NCBI Taxonomy" id="447199"/>
    <lineage>
        <taxon>Bacteria</taxon>
        <taxon>Bacillati</taxon>
        <taxon>Bacillota</taxon>
        <taxon>Bacilli</taxon>
        <taxon>Bacillales</taxon>
        <taxon>Bacillaceae</taxon>
        <taxon>Virgibacillus</taxon>
    </lineage>
</organism>
<feature type="signal peptide" evidence="1">
    <location>
        <begin position="1"/>
        <end position="19"/>
    </location>
</feature>
<dbReference type="Gene3D" id="3.50.90.10">
    <property type="entry name" value="YerB-like"/>
    <property type="match status" value="1"/>
</dbReference>
<dbReference type="AlphaFoldDB" id="A0A941IBS2"/>
<evidence type="ECO:0000259" key="3">
    <source>
        <dbReference type="Pfam" id="PF17479"/>
    </source>
</evidence>
<comment type="caution">
    <text evidence="4">The sequence shown here is derived from an EMBL/GenBank/DDBJ whole genome shotgun (WGS) entry which is preliminary data.</text>
</comment>
<gene>
    <name evidence="4" type="ORF">KCX74_05430</name>
</gene>
<dbReference type="SUPFAM" id="SSF159774">
    <property type="entry name" value="YerB-like"/>
    <property type="match status" value="1"/>
</dbReference>
<reference evidence="4" key="1">
    <citation type="submission" date="2021-04" db="EMBL/GenBank/DDBJ databases">
        <title>Isolation and polyphasic classification of algal microorganism.</title>
        <authorList>
            <person name="Wang S."/>
        </authorList>
    </citation>
    <scope>NUCLEOTIDE SEQUENCE</scope>
    <source>
        <strain evidence="4">720a</strain>
    </source>
</reference>
<feature type="chain" id="PRO_5039502052" evidence="1">
    <location>
        <begin position="20"/>
        <end position="349"/>
    </location>
</feature>
<evidence type="ECO:0000313" key="5">
    <source>
        <dbReference type="Proteomes" id="UP000675284"/>
    </source>
</evidence>
<keyword evidence="5" id="KW-1185">Reference proteome</keyword>
<keyword evidence="1" id="KW-0732">Signal</keyword>
<dbReference type="RefSeq" id="WP_166530069.1">
    <property type="nucleotide sequence ID" value="NZ_JAGSOT010000011.1"/>
</dbReference>
<dbReference type="InterPro" id="IPR035328">
    <property type="entry name" value="DUF3048_C"/>
</dbReference>
<protein>
    <submittedName>
        <fullName evidence="4">DUF3048 domain-containing protein</fullName>
    </submittedName>
</protein>
<evidence type="ECO:0000313" key="4">
    <source>
        <dbReference type="EMBL" id="MBR7795480.1"/>
    </source>
</evidence>
<evidence type="ECO:0000256" key="1">
    <source>
        <dbReference type="SAM" id="SignalP"/>
    </source>
</evidence>
<dbReference type="Pfam" id="PF11258">
    <property type="entry name" value="DUF3048"/>
    <property type="match status" value="1"/>
</dbReference>
<name>A0A941IBS2_9BACI</name>
<feature type="domain" description="DUF3048" evidence="3">
    <location>
        <begin position="222"/>
        <end position="331"/>
    </location>
</feature>
<evidence type="ECO:0000259" key="2">
    <source>
        <dbReference type="Pfam" id="PF11258"/>
    </source>
</evidence>
<dbReference type="Pfam" id="PF17479">
    <property type="entry name" value="DUF3048_C"/>
    <property type="match status" value="1"/>
</dbReference>
<dbReference type="InterPro" id="IPR023158">
    <property type="entry name" value="YerB-like_sf"/>
</dbReference>
<proteinExistence type="predicted"/>
<feature type="domain" description="DUF3048" evidence="2">
    <location>
        <begin position="53"/>
        <end position="195"/>
    </location>
</feature>